<accession>A0A521C692</accession>
<proteinExistence type="predicted"/>
<organism evidence="2 3">
    <name type="scientific">Pedobacter westerhofensis</name>
    <dbReference type="NCBI Taxonomy" id="425512"/>
    <lineage>
        <taxon>Bacteria</taxon>
        <taxon>Pseudomonadati</taxon>
        <taxon>Bacteroidota</taxon>
        <taxon>Sphingobacteriia</taxon>
        <taxon>Sphingobacteriales</taxon>
        <taxon>Sphingobacteriaceae</taxon>
        <taxon>Pedobacter</taxon>
    </lineage>
</organism>
<evidence type="ECO:0000313" key="2">
    <source>
        <dbReference type="EMBL" id="SMO54913.1"/>
    </source>
</evidence>
<sequence length="125" mass="14275">MKTSIAYFDLVKEKGLPLSEINPGSDEMALSVKDALEALELLRDSKVAVLGGDIYTQVDNQLIYAYKLWGEKYVYLNWYCDKVGTENEAEYLLRSYITAKESIVKAFEISKELEKSCYIVLVIEE</sequence>
<keyword evidence="3" id="KW-1185">Reference proteome</keyword>
<gene>
    <name evidence="2" type="ORF">SAMN06265348_103262</name>
</gene>
<reference evidence="2 3" key="1">
    <citation type="submission" date="2017-05" db="EMBL/GenBank/DDBJ databases">
        <authorList>
            <person name="Varghese N."/>
            <person name="Submissions S."/>
        </authorList>
    </citation>
    <scope>NUCLEOTIDE SEQUENCE [LARGE SCALE GENOMIC DNA]</scope>
    <source>
        <strain evidence="2 3">DSM 19036</strain>
    </source>
</reference>
<evidence type="ECO:0000259" key="1">
    <source>
        <dbReference type="Pfam" id="PF15569"/>
    </source>
</evidence>
<dbReference type="OrthoDB" id="1494860at2"/>
<protein>
    <submittedName>
        <fullName evidence="2">Immunity protein 40</fullName>
    </submittedName>
</protein>
<dbReference type="AlphaFoldDB" id="A0A521C692"/>
<feature type="domain" description="Immunity protein 40" evidence="1">
    <location>
        <begin position="24"/>
        <end position="121"/>
    </location>
</feature>
<dbReference type="EMBL" id="FXTN01000003">
    <property type="protein sequence ID" value="SMO54913.1"/>
    <property type="molecule type" value="Genomic_DNA"/>
</dbReference>
<dbReference type="Pfam" id="PF15569">
    <property type="entry name" value="Imm40"/>
    <property type="match status" value="1"/>
</dbReference>
<evidence type="ECO:0000313" key="3">
    <source>
        <dbReference type="Proteomes" id="UP000320300"/>
    </source>
</evidence>
<dbReference type="Proteomes" id="UP000320300">
    <property type="component" value="Unassembled WGS sequence"/>
</dbReference>
<dbReference type="RefSeq" id="WP_142527459.1">
    <property type="nucleotide sequence ID" value="NZ_CBCSJO010000004.1"/>
</dbReference>
<dbReference type="InterPro" id="IPR029080">
    <property type="entry name" value="Imm40"/>
</dbReference>
<name>A0A521C692_9SPHI</name>